<comment type="similarity">
    <text evidence="1">Belongs to the isochorismatase family.</text>
</comment>
<keyword evidence="5" id="KW-1185">Reference proteome</keyword>
<evidence type="ECO:0000313" key="5">
    <source>
        <dbReference type="Proteomes" id="UP001174694"/>
    </source>
</evidence>
<dbReference type="AlphaFoldDB" id="A0AA38S123"/>
<dbReference type="InterPro" id="IPR000868">
    <property type="entry name" value="Isochorismatase-like_dom"/>
</dbReference>
<reference evidence="4" key="1">
    <citation type="submission" date="2022-07" db="EMBL/GenBank/DDBJ databases">
        <title>Fungi with potential for degradation of polypropylene.</title>
        <authorList>
            <person name="Gostincar C."/>
        </authorList>
    </citation>
    <scope>NUCLEOTIDE SEQUENCE</scope>
    <source>
        <strain evidence="4">EXF-13308</strain>
    </source>
</reference>
<proteinExistence type="inferred from homology"/>
<dbReference type="Proteomes" id="UP001174694">
    <property type="component" value="Unassembled WGS sequence"/>
</dbReference>
<dbReference type="Gene3D" id="3.40.50.850">
    <property type="entry name" value="Isochorismatase-like"/>
    <property type="match status" value="1"/>
</dbReference>
<protein>
    <recommendedName>
        <fullName evidence="3">Isochorismatase-like domain-containing protein</fullName>
    </recommendedName>
</protein>
<sequence length="230" mass="25197">MHNIAIPQGSIDRVVSRRGKEHIFDDLEPSKTALIVVDMQNAFMMEGVAHAFVKSAQDIVPNVNRLASAVRRTGGKVVWIQTIWTEEGGSEWSILDSMSLPHWTTKRIGALSRGSKGWELWAGLEVKPEDLVVEKQRFSAFIQGSSELHDILKARGLDTLLITGTVTNVCCESTARDAMMLNYKTIMVSDGNAASTDEEHNASLAAFYSIFGDVMSTGLIISCLQANAKV</sequence>
<dbReference type="InterPro" id="IPR050272">
    <property type="entry name" value="Isochorismatase-like_hydrls"/>
</dbReference>
<evidence type="ECO:0000256" key="2">
    <source>
        <dbReference type="ARBA" id="ARBA00022801"/>
    </source>
</evidence>
<dbReference type="InterPro" id="IPR036380">
    <property type="entry name" value="Isochorismatase-like_sf"/>
</dbReference>
<dbReference type="GO" id="GO:0016787">
    <property type="term" value="F:hydrolase activity"/>
    <property type="evidence" value="ECO:0007669"/>
    <property type="project" value="UniProtKB-KW"/>
</dbReference>
<dbReference type="PANTHER" id="PTHR43540:SF6">
    <property type="entry name" value="ISOCHORISMATASE-LIKE DOMAIN-CONTAINING PROTEIN"/>
    <property type="match status" value="1"/>
</dbReference>
<keyword evidence="2" id="KW-0378">Hydrolase</keyword>
<dbReference type="EMBL" id="JANBVO010000016">
    <property type="protein sequence ID" value="KAJ9144691.1"/>
    <property type="molecule type" value="Genomic_DNA"/>
</dbReference>
<dbReference type="CDD" id="cd00431">
    <property type="entry name" value="cysteine_hydrolases"/>
    <property type="match status" value="1"/>
</dbReference>
<evidence type="ECO:0000259" key="3">
    <source>
        <dbReference type="Pfam" id="PF00857"/>
    </source>
</evidence>
<feature type="domain" description="Isochorismatase-like" evidence="3">
    <location>
        <begin position="32"/>
        <end position="217"/>
    </location>
</feature>
<dbReference type="SUPFAM" id="SSF52499">
    <property type="entry name" value="Isochorismatase-like hydrolases"/>
    <property type="match status" value="1"/>
</dbReference>
<evidence type="ECO:0000313" key="4">
    <source>
        <dbReference type="EMBL" id="KAJ9144691.1"/>
    </source>
</evidence>
<evidence type="ECO:0000256" key="1">
    <source>
        <dbReference type="ARBA" id="ARBA00006336"/>
    </source>
</evidence>
<dbReference type="PANTHER" id="PTHR43540">
    <property type="entry name" value="PEROXYUREIDOACRYLATE/UREIDOACRYLATE AMIDOHYDROLASE-RELATED"/>
    <property type="match status" value="1"/>
</dbReference>
<dbReference type="Pfam" id="PF00857">
    <property type="entry name" value="Isochorismatase"/>
    <property type="match status" value="1"/>
</dbReference>
<organism evidence="4 5">
    <name type="scientific">Pleurostoma richardsiae</name>
    <dbReference type="NCBI Taxonomy" id="41990"/>
    <lineage>
        <taxon>Eukaryota</taxon>
        <taxon>Fungi</taxon>
        <taxon>Dikarya</taxon>
        <taxon>Ascomycota</taxon>
        <taxon>Pezizomycotina</taxon>
        <taxon>Sordariomycetes</taxon>
        <taxon>Sordariomycetidae</taxon>
        <taxon>Calosphaeriales</taxon>
        <taxon>Pleurostomataceae</taxon>
        <taxon>Pleurostoma</taxon>
    </lineage>
</organism>
<gene>
    <name evidence="4" type="ORF">NKR23_g5978</name>
</gene>
<accession>A0AA38S123</accession>
<name>A0AA38S123_9PEZI</name>
<comment type="caution">
    <text evidence="4">The sequence shown here is derived from an EMBL/GenBank/DDBJ whole genome shotgun (WGS) entry which is preliminary data.</text>
</comment>